<dbReference type="Proteomes" id="UP000749040">
    <property type="component" value="Unassembled WGS sequence"/>
</dbReference>
<sequence length="131" mass="13984">MPTITPAETPAARQTRHALTALATASTDRRRRIAEYAETYLSQVDRRVLPVAYSLPIADDRTNRADAYRMRGGDQFARMLGIACHPADPNLPDTARAVLADVNAPVDRLVHAALATGAPGAVALLHCLGAS</sequence>
<organism evidence="1 2">
    <name type="scientific">Actinacidiphila acididurans</name>
    <dbReference type="NCBI Taxonomy" id="2784346"/>
    <lineage>
        <taxon>Bacteria</taxon>
        <taxon>Bacillati</taxon>
        <taxon>Actinomycetota</taxon>
        <taxon>Actinomycetes</taxon>
        <taxon>Kitasatosporales</taxon>
        <taxon>Streptomycetaceae</taxon>
        <taxon>Actinacidiphila</taxon>
    </lineage>
</organism>
<name>A0ABS2U368_9ACTN</name>
<dbReference type="EMBL" id="JADKYB010000030">
    <property type="protein sequence ID" value="MBM9510043.1"/>
    <property type="molecule type" value="Genomic_DNA"/>
</dbReference>
<accession>A0ABS2U368</accession>
<reference evidence="1 2" key="1">
    <citation type="submission" date="2021-01" db="EMBL/GenBank/DDBJ databases">
        <title>Streptomyces acididurans sp. nov., isolated from a peat swamp forest soil.</title>
        <authorList>
            <person name="Chantavorakit T."/>
            <person name="Duangmal K."/>
        </authorList>
    </citation>
    <scope>NUCLEOTIDE SEQUENCE [LARGE SCALE GENOMIC DNA]</scope>
    <source>
        <strain evidence="1 2">KK5PA1</strain>
    </source>
</reference>
<evidence type="ECO:0000313" key="2">
    <source>
        <dbReference type="Proteomes" id="UP000749040"/>
    </source>
</evidence>
<proteinExistence type="predicted"/>
<dbReference type="RefSeq" id="WP_205363685.1">
    <property type="nucleotide sequence ID" value="NZ_JADKYB010000030.1"/>
</dbReference>
<keyword evidence="2" id="KW-1185">Reference proteome</keyword>
<comment type="caution">
    <text evidence="1">The sequence shown here is derived from an EMBL/GenBank/DDBJ whole genome shotgun (WGS) entry which is preliminary data.</text>
</comment>
<gene>
    <name evidence="1" type="ORF">ITX44_36900</name>
</gene>
<evidence type="ECO:0000313" key="1">
    <source>
        <dbReference type="EMBL" id="MBM9510043.1"/>
    </source>
</evidence>
<protein>
    <submittedName>
        <fullName evidence="1">Uncharacterized protein</fullName>
    </submittedName>
</protein>